<dbReference type="InterPro" id="IPR022099">
    <property type="entry name" value="DUF3638"/>
</dbReference>
<evidence type="ECO:0000256" key="4">
    <source>
        <dbReference type="ARBA" id="ARBA00022786"/>
    </source>
</evidence>
<dbReference type="InterPro" id="IPR046541">
    <property type="entry name" value="DUF6606"/>
</dbReference>
<comment type="caution">
    <text evidence="10">The sequence shown here is derived from an EMBL/GenBank/DDBJ whole genome shotgun (WGS) entry which is preliminary data.</text>
</comment>
<dbReference type="GO" id="GO:0006508">
    <property type="term" value="P:proteolysis"/>
    <property type="evidence" value="ECO:0007669"/>
    <property type="project" value="UniProtKB-KW"/>
</dbReference>
<evidence type="ECO:0000259" key="7">
    <source>
        <dbReference type="Pfam" id="PF12340"/>
    </source>
</evidence>
<evidence type="ECO:0000259" key="8">
    <source>
        <dbReference type="Pfam" id="PF12359"/>
    </source>
</evidence>
<keyword evidence="3" id="KW-0645">Protease</keyword>
<dbReference type="Pfam" id="PF12359">
    <property type="entry name" value="DUF3645"/>
    <property type="match status" value="1"/>
</dbReference>
<dbReference type="PANTHER" id="PTHR13367:SF33">
    <property type="entry name" value="P-LOOP CONTAINING NUCLEOSIDE TRIPHOSPHATE HYDROLASE PROTEIN"/>
    <property type="match status" value="1"/>
</dbReference>
<evidence type="ECO:0000256" key="1">
    <source>
        <dbReference type="ARBA" id="ARBA00000707"/>
    </source>
</evidence>
<dbReference type="InterPro" id="IPR022105">
    <property type="entry name" value="DUF3645"/>
</dbReference>
<dbReference type="Pfam" id="PF12340">
    <property type="entry name" value="DUF3638"/>
    <property type="match status" value="1"/>
</dbReference>
<evidence type="ECO:0000256" key="3">
    <source>
        <dbReference type="ARBA" id="ARBA00022670"/>
    </source>
</evidence>
<evidence type="ECO:0000256" key="5">
    <source>
        <dbReference type="ARBA" id="ARBA00022801"/>
    </source>
</evidence>
<dbReference type="InterPro" id="IPR051346">
    <property type="entry name" value="OTU_Deubiquitinase"/>
</dbReference>
<name>A0AAW2YLJ2_9EUKA</name>
<evidence type="ECO:0000313" key="10">
    <source>
        <dbReference type="EMBL" id="KAL0478346.1"/>
    </source>
</evidence>
<evidence type="ECO:0000313" key="11">
    <source>
        <dbReference type="Proteomes" id="UP001431209"/>
    </source>
</evidence>
<evidence type="ECO:0000256" key="6">
    <source>
        <dbReference type="ARBA" id="ARBA00022807"/>
    </source>
</evidence>
<protein>
    <recommendedName>
        <fullName evidence="2">ubiquitinyl hydrolase 1</fullName>
        <ecNumber evidence="2">3.4.19.12</ecNumber>
    </recommendedName>
</protein>
<organism evidence="10 11">
    <name type="scientific">Acrasis kona</name>
    <dbReference type="NCBI Taxonomy" id="1008807"/>
    <lineage>
        <taxon>Eukaryota</taxon>
        <taxon>Discoba</taxon>
        <taxon>Heterolobosea</taxon>
        <taxon>Tetramitia</taxon>
        <taxon>Eutetramitia</taxon>
        <taxon>Acrasidae</taxon>
        <taxon>Acrasis</taxon>
    </lineage>
</organism>
<dbReference type="EMBL" id="JAOPGA020000365">
    <property type="protein sequence ID" value="KAL0478346.1"/>
    <property type="molecule type" value="Genomic_DNA"/>
</dbReference>
<keyword evidence="5" id="KW-0378">Hydrolase</keyword>
<dbReference type="Proteomes" id="UP001431209">
    <property type="component" value="Unassembled WGS sequence"/>
</dbReference>
<comment type="catalytic activity">
    <reaction evidence="1">
        <text>Thiol-dependent hydrolysis of ester, thioester, amide, peptide and isopeptide bonds formed by the C-terminal Gly of ubiquitin (a 76-residue protein attached to proteins as an intracellular targeting signal).</text>
        <dbReference type="EC" id="3.4.19.12"/>
    </reaction>
</comment>
<feature type="domain" description="DUF3638" evidence="7">
    <location>
        <begin position="1947"/>
        <end position="2164"/>
    </location>
</feature>
<dbReference type="GO" id="GO:0004843">
    <property type="term" value="F:cysteine-type deubiquitinase activity"/>
    <property type="evidence" value="ECO:0007669"/>
    <property type="project" value="UniProtKB-EC"/>
</dbReference>
<sequence>MREENYYETIFAPRGTQRSSHPDGLIEGFVESFTNSEVGIKYNINIKWDLLYSNTQSSDIKKELKEMDVGRTLVMFIRAQNSGLFMTKLENENLLVSAFEASLPMRTVMNASSSIRVECPGAAVEVNHAHLTSSSFLKEFSKHIEALSNNKLDDTSSKFFKAGEQNSDAKDVVDPKYVTTWLLSTISGNSGMSAEAIRVTKTIKDFVESNKRRDPTWFVIKVPLQICFIRRYGERMGYVMYKLAIIEFLVCSCVKYVKVKRSISDIPLQMIKRIANKIKKLSSIPLEEGSEFSKFVEQVIKKCVNVIGKVHAFIDNKWKAIQNDYRERRTIRFKAPDSGALDCNLKFVALRNFISTLSESTFEFSFKPFVLNNKSKHDNFLFAYESELLSSPSNRRSNELLGDVVNFRSFETYFKGATEQYSNIPEAWSNSILTMFYAVVLKDSICVDTYPILKEHKTGLDISILCDLILPFKHQMKILEDICSYVTKRDEEATFPSLMDSLTIDNENSFASRFYKQDSRMLQYKDHINKISLQLRKENEKDVMRAKAVYNQLIRKSQETQCNRMLHVMRRRCDSCSYKSEAECMSGSVHEWPLPEEDNEINSIIFELRMPKDLAELRDMIYLTMFEACNKGATNTVRVSLLLQEYEPLKHYYEGHQKYAVMASGRWPQKKSLPLNEHISQFSRPCGMNYYLADRNNNNFIVNQEPSVSGRCIMSISDPNFRSLQWMVGNFHTNNEVIAKQNTCPREMAASEFIAFGDVRANERMQWDNILIALESRSISLSSQASYALFCQAIWQAGSKSSNWRRQPHEQIGGPKNGVMLTILNEITERFETNWKECDVMLIVVTMACRLLCLSGTEQDQKSAVELIKKCRGYILKWIHLITNMLQEIPSDQIKVITDRRNDLCRIAACGVITYHVGSDYLPLVADSQDLVKFLFIFSILIQNKHNMDNSFLHRVGQSSLVMQKYMHNYIKSHPRILDDYVQEMWVPSKKGRFQSWKRDGVWYNTTFQSDSSSDLLINTLNGDFLVDGNRLERLSDRITSHVDYKRTFNSRIVFEVLPGLKPNTQITKHYYHHCKLSFKLTLNNKLFVSEEYDDGRVIHLVSHTLLKDELPHHMVHNYSHWYDEQKGIVEFRPLNTSILQKPQPVFTLDIKENNSIHLYDNRIPDWYLVDINSPSFGSVVKNLLDRLELRQHIHIYYDNKNKCVQINLPRMGLRFTVDHGHDVIRSREFDGMVISPNQSLGTLIGLINGLVLVDSVGNKRLIVPHGQIERSMHPYGHQETTISVPLEAENICYYVYEVDNVLQQLKADSSNSWLMLANLYASTSSFSPDEFNGLCGYELALQLLQSPLCHSSQPLNKTTYELLNQIIKCSPHIEETKSRQSISIVWPTHLPSMAALDAYKPLVNWIINDSNKLNKLFPDREPTKLLEYSEKAHIKAYWGSYDLYGADGHLQSIHESTIIGRRPQPTKNTARDLFLTQHTDVANISEIMLRGGRFTFNRNSLAHIYNWLLEDPECKYLMVNEDLKDDILSWTELDPKRDFLSLYRLTVDFKNQYMLCFCLSLLSFRNNSSKLYLTSLAIMAIYSNKTLYISSDLAYHPQEGYQYDRSKLAKIIQNSAKTKPYNYHLSSKSIFETESQFAYRCQTDYQSSVNTLSSNLLEHLAAMDVNEYNDTISLNHSYEYYFNCFLQASVSNQLRLWYNNIHLINFLTNYHNELESLEPAYEREQEDYKAYWLYEQLRDVQEQLPDEHMIDLCLTQHKGSRLFFDAKSLYERHSQEEKTTNNLKKSVMDGSEINDLFVDSECEVVNHYQNNLNESWSAYIQKLEKPDWFNTEITIDLEKETKKKSDHVEKEIQSMIENIQQSWFRSLNSNSTMMALQKADLWPKFTIKNILRLIVSPDHSQSSDVITYIGAMGVLLTKKQRYNRILQHIAQNDRNAIKKELFYQGHTNWLPKEYPEWLLLEIENNFLVRPTQATVALEMLKSESNMTLQLNMGEGKTSVIVPLLASTIADGKTLARIVVLKPLLKVNFESLQQKLGGILQRRIYLVPFQRDFEFDQSDLNQMQATFEECCTRRGVIMTLQEYMLSFQLMVLDRAELPYSHTLLSIQKYLDHTTRDILDESDEILHYKYQLVYTVGGQNVIHGDELRWIVIQQVLQIIKNKANEFATKFPNEVDYIESKHGFDYPQIRIVDQEPGKAYQWLCEMIMNEIIKGDSSTHNIKLPEVHSSSHSTVINFVVKEDVYQQTFGQVEEMMGGRDTYGYLTLLIIRGLLGCKILFHCMSKRWRVNYGVNPKANRRMAVPFRAKDLASDRTEFGHADVAILFTLLSYYYSGISYQQIEECFKILDGSYNRDQEYIRWMSSSNKTVPSSISSFDSINPLDHDQRNLVIEYMSKNTAVINYWLSHAVFRKESKQFEKKIVTSGWDLAKTKETPSRSTIGFSGTNDTQLLLPTSIQQRDLKELKSTNAMVIHYLLGHNGYESLQTNTSALTLLQTISESSIRILLDVGALMLELNNQSVATNWLFISPPEIQAAVYFDEQDQLVVQSRSGLIENPLSSHLMRQQQLLWAKELPRINLYRRV</sequence>
<accession>A0AAW2YLJ2</accession>
<dbReference type="Pfam" id="PF20255">
    <property type="entry name" value="DUF6606"/>
    <property type="match status" value="1"/>
</dbReference>
<proteinExistence type="predicted"/>
<dbReference type="GO" id="GO:0005882">
    <property type="term" value="C:intermediate filament"/>
    <property type="evidence" value="ECO:0007669"/>
    <property type="project" value="UniProtKB-KW"/>
</dbReference>
<keyword evidence="10" id="KW-0416">Keratin</keyword>
<keyword evidence="4" id="KW-0833">Ubl conjugation pathway</keyword>
<keyword evidence="11" id="KW-1185">Reference proteome</keyword>
<gene>
    <name evidence="10" type="ORF">AKO1_008575</name>
</gene>
<evidence type="ECO:0000256" key="2">
    <source>
        <dbReference type="ARBA" id="ARBA00012759"/>
    </source>
</evidence>
<keyword evidence="6" id="KW-0788">Thiol protease</keyword>
<feature type="domain" description="DUF6606" evidence="9">
    <location>
        <begin position="53"/>
        <end position="249"/>
    </location>
</feature>
<dbReference type="EC" id="3.4.19.12" evidence="2"/>
<feature type="domain" description="DUF3645" evidence="8">
    <location>
        <begin position="2295"/>
        <end position="2324"/>
    </location>
</feature>
<evidence type="ECO:0000259" key="9">
    <source>
        <dbReference type="Pfam" id="PF20255"/>
    </source>
</evidence>
<dbReference type="PANTHER" id="PTHR13367">
    <property type="entry name" value="UBIQUITIN THIOESTERASE"/>
    <property type="match status" value="1"/>
</dbReference>
<reference evidence="10 11" key="1">
    <citation type="submission" date="2024-03" db="EMBL/GenBank/DDBJ databases">
        <title>The Acrasis kona genome and developmental transcriptomes reveal deep origins of eukaryotic multicellular pathways.</title>
        <authorList>
            <person name="Sheikh S."/>
            <person name="Fu C.-J."/>
            <person name="Brown M.W."/>
            <person name="Baldauf S.L."/>
        </authorList>
    </citation>
    <scope>NUCLEOTIDE SEQUENCE [LARGE SCALE GENOMIC DNA]</scope>
    <source>
        <strain evidence="10 11">ATCC MYA-3509</strain>
    </source>
</reference>